<evidence type="ECO:0000313" key="2">
    <source>
        <dbReference type="Proteomes" id="UP000276133"/>
    </source>
</evidence>
<dbReference type="OrthoDB" id="10612711at2759"/>
<accession>A0A3M7QXA4</accession>
<proteinExistence type="predicted"/>
<dbReference type="EMBL" id="REGN01004837">
    <property type="protein sequence ID" value="RNA15962.1"/>
    <property type="molecule type" value="Genomic_DNA"/>
</dbReference>
<protein>
    <submittedName>
        <fullName evidence="1">Uncharacterized protein</fullName>
    </submittedName>
</protein>
<evidence type="ECO:0000313" key="1">
    <source>
        <dbReference type="EMBL" id="RNA15962.1"/>
    </source>
</evidence>
<name>A0A3M7QXA4_BRAPC</name>
<organism evidence="1 2">
    <name type="scientific">Brachionus plicatilis</name>
    <name type="common">Marine rotifer</name>
    <name type="synonym">Brachionus muelleri</name>
    <dbReference type="NCBI Taxonomy" id="10195"/>
    <lineage>
        <taxon>Eukaryota</taxon>
        <taxon>Metazoa</taxon>
        <taxon>Spiralia</taxon>
        <taxon>Gnathifera</taxon>
        <taxon>Rotifera</taxon>
        <taxon>Eurotatoria</taxon>
        <taxon>Monogononta</taxon>
        <taxon>Pseudotrocha</taxon>
        <taxon>Ploima</taxon>
        <taxon>Brachionidae</taxon>
        <taxon>Brachionus</taxon>
    </lineage>
</organism>
<gene>
    <name evidence="1" type="ORF">BpHYR1_040440</name>
</gene>
<dbReference type="Proteomes" id="UP000276133">
    <property type="component" value="Unassembled WGS sequence"/>
</dbReference>
<comment type="caution">
    <text evidence="1">The sequence shown here is derived from an EMBL/GenBank/DDBJ whole genome shotgun (WGS) entry which is preliminary data.</text>
</comment>
<reference evidence="1 2" key="1">
    <citation type="journal article" date="2018" name="Sci. Rep.">
        <title>Genomic signatures of local adaptation to the degree of environmental predictability in rotifers.</title>
        <authorList>
            <person name="Franch-Gras L."/>
            <person name="Hahn C."/>
            <person name="Garcia-Roger E.M."/>
            <person name="Carmona M.J."/>
            <person name="Serra M."/>
            <person name="Gomez A."/>
        </authorList>
    </citation>
    <scope>NUCLEOTIDE SEQUENCE [LARGE SCALE GENOMIC DNA]</scope>
    <source>
        <strain evidence="1">HYR1</strain>
    </source>
</reference>
<sequence>MQRLSAGEGKPWDASGIRQSLGSRDIIRTVSSFNPTARNLVLNSPLGTEASAMHTTSVPMSLRSLASDVHFEVDQFATGQSNDHLTLVDGTFDNLFFGGCSPFIDSFVGTDVSDAFQIDLYQRVFSQL</sequence>
<dbReference type="AlphaFoldDB" id="A0A3M7QXA4"/>
<keyword evidence="2" id="KW-1185">Reference proteome</keyword>